<proteinExistence type="predicted"/>
<evidence type="ECO:0000313" key="1">
    <source>
        <dbReference type="EMBL" id="ALE18774.1"/>
    </source>
</evidence>
<organism evidence="1 2">
    <name type="scientific">Lawsonella clevelandensis</name>
    <dbReference type="NCBI Taxonomy" id="1528099"/>
    <lineage>
        <taxon>Bacteria</taxon>
        <taxon>Bacillati</taxon>
        <taxon>Actinomycetota</taxon>
        <taxon>Actinomycetes</taxon>
        <taxon>Mycobacteriales</taxon>
        <taxon>Lawsonellaceae</taxon>
        <taxon>Lawsonella</taxon>
    </lineage>
</organism>
<dbReference type="KEGG" id="cbq:AL705_02845"/>
<protein>
    <submittedName>
        <fullName evidence="1">Uncharacterized protein</fullName>
    </submittedName>
</protein>
<sequence length="415" mass="47600">MITTSTTNISVSSANSEQNEAATHLANGEHCLGWALRLQPTSEHCYRESVSLEIQHILRHHPNALLTVLTLYNRTLYGGNNSSSQLTWEDQDVQISISYRLPSPTDLLTHSTALDDLQHTIRDHRKAVFTWAHHAHWHASSLPWEKTLQTAREWENVGTFHHPPTLRTNTYQLGSYAPTTTESPKLRIANRVWWDDVSQCFMVTECSYHDFSVAPDYENGPLEMSHQLIRNHCPCRHWILPTPLSSILIGVDDGSTPTAVNLQFGNRMAMVHAYDEASATWHPLLFNTCLRAAAAGLRAYVATHNPEPWIKLRTYVGRQQLTFLEDAHEDQYPRQLLFWDYPEPPTYDVMNRYSSVGTVVWTRLESIAQCATLFPTYVVECLWPDTPQHHVERYTGVLHRHGDKRHIRCVADRPQ</sequence>
<dbReference type="AlphaFoldDB" id="A0A0M3TBK2"/>
<reference evidence="1 2" key="1">
    <citation type="journal article" date="2015" name="Genome Announc.">
        <title>Complete Genome Sequences for Two Strains of a Novel Fastidious, Partially Acid-Fast, Gram-Positive Corynebacterineae Bacterium, Derived from Human Clinical Samples.</title>
        <authorList>
            <person name="Nicholson A.C."/>
            <person name="Bell M."/>
            <person name="Humrighouse B.W."/>
            <person name="McQuiston J.R."/>
        </authorList>
    </citation>
    <scope>NUCLEOTIDE SEQUENCE [LARGE SCALE GENOMIC DNA]</scope>
    <source>
        <strain evidence="1 2">X1698</strain>
    </source>
</reference>
<accession>A0A0M3TBK2</accession>
<dbReference type="RefSeq" id="WP_053961722.1">
    <property type="nucleotide sequence ID" value="NZ_CP012390.1"/>
</dbReference>
<gene>
    <name evidence="1" type="ORF">AL705_02845</name>
</gene>
<dbReference type="EMBL" id="CP012390">
    <property type="protein sequence ID" value="ALE18774.1"/>
    <property type="molecule type" value="Genomic_DNA"/>
</dbReference>
<name>A0A0M3TBK2_9ACTN</name>
<evidence type="ECO:0000313" key="2">
    <source>
        <dbReference type="Proteomes" id="UP000068137"/>
    </source>
</evidence>
<dbReference type="Proteomes" id="UP000068137">
    <property type="component" value="Chromosome"/>
</dbReference>